<dbReference type="Proteomes" id="UP000324574">
    <property type="component" value="Unassembled WGS sequence"/>
</dbReference>
<proteinExistence type="predicted"/>
<dbReference type="RefSeq" id="WP_147527002.1">
    <property type="nucleotide sequence ID" value="NZ_SAYG01000009.1"/>
</dbReference>
<organism evidence="1 2">
    <name type="scientific">Brachyspira aalborgi</name>
    <dbReference type="NCBI Taxonomy" id="29522"/>
    <lineage>
        <taxon>Bacteria</taxon>
        <taxon>Pseudomonadati</taxon>
        <taxon>Spirochaetota</taxon>
        <taxon>Spirochaetia</taxon>
        <taxon>Brachyspirales</taxon>
        <taxon>Brachyspiraceae</taxon>
        <taxon>Brachyspira</taxon>
    </lineage>
</organism>
<evidence type="ECO:0000313" key="1">
    <source>
        <dbReference type="EMBL" id="TXJ44303.1"/>
    </source>
</evidence>
<dbReference type="EMBL" id="SAYG01000009">
    <property type="protein sequence ID" value="TXJ44303.1"/>
    <property type="molecule type" value="Genomic_DNA"/>
</dbReference>
<name>A0A5C8F3C5_9SPIR</name>
<accession>A0A5C8F3C5</accession>
<protein>
    <submittedName>
        <fullName evidence="1">Uncharacterized protein</fullName>
    </submittedName>
</protein>
<sequence length="174" mass="20497">MTIKISFNQKILIIFLILNSLIFGNNKEIVKEWSQGNVDYAFSSDGDMIVVIVDGIRYLLILSPEYPHFWYLFISEYNIKNNKYNFTDIYVATLYEGIGETKGSSAFYVDKKLAVKYVSGEKIEVDFDETVNYFITKINPYIKAINTKLFNKEELEYYNKLLEKYNMFVKENKK</sequence>
<gene>
    <name evidence="1" type="ORF">EPJ70_08715</name>
</gene>
<comment type="caution">
    <text evidence="1">The sequence shown here is derived from an EMBL/GenBank/DDBJ whole genome shotgun (WGS) entry which is preliminary data.</text>
</comment>
<dbReference type="AlphaFoldDB" id="A0A5C8F3C5"/>
<evidence type="ECO:0000313" key="2">
    <source>
        <dbReference type="Proteomes" id="UP000324574"/>
    </source>
</evidence>
<reference evidence="1 2" key="1">
    <citation type="journal article" date="1992" name="Lakartidningen">
        <title>[Penicillin V and not amoxicillin is the first choice preparation in acute otitis].</title>
        <authorList>
            <person name="Kamme C."/>
            <person name="Lundgren K."/>
            <person name="Prellner K."/>
        </authorList>
    </citation>
    <scope>NUCLEOTIDE SEQUENCE [LARGE SCALE GENOMIC DNA]</scope>
    <source>
        <strain evidence="1 2">PC3714II</strain>
    </source>
</reference>